<gene>
    <name evidence="1" type="ORF">BpHYR1_031202</name>
</gene>
<feature type="non-terminal residue" evidence="1">
    <location>
        <position position="1"/>
    </location>
</feature>
<dbReference type="Proteomes" id="UP000276133">
    <property type="component" value="Unassembled WGS sequence"/>
</dbReference>
<name>A0A3M7P6B9_BRAPC</name>
<reference evidence="1 2" key="1">
    <citation type="journal article" date="2018" name="Sci. Rep.">
        <title>Genomic signatures of local adaptation to the degree of environmental predictability in rotifers.</title>
        <authorList>
            <person name="Franch-Gras L."/>
            <person name="Hahn C."/>
            <person name="Garcia-Roger E.M."/>
            <person name="Carmona M.J."/>
            <person name="Serra M."/>
            <person name="Gomez A."/>
        </authorList>
    </citation>
    <scope>NUCLEOTIDE SEQUENCE [LARGE SCALE GENOMIC DNA]</scope>
    <source>
        <strain evidence="1">HYR1</strain>
    </source>
</reference>
<evidence type="ECO:0000313" key="2">
    <source>
        <dbReference type="Proteomes" id="UP000276133"/>
    </source>
</evidence>
<accession>A0A3M7P6B9</accession>
<protein>
    <submittedName>
        <fullName evidence="1">Uncharacterized protein</fullName>
    </submittedName>
</protein>
<dbReference type="AlphaFoldDB" id="A0A3M7P6B9"/>
<evidence type="ECO:0000313" key="1">
    <source>
        <dbReference type="EMBL" id="RMZ94615.1"/>
    </source>
</evidence>
<keyword evidence="2" id="KW-1185">Reference proteome</keyword>
<sequence length="156" mass="18302">ILKDNLLKYECKLYEETGGKSEDKAIIREELMMKMELKHLAPIEYEFDMEGFEMLNDSCEKLERISEKFQMKNLFLSASFGKATGQLVRLSGVIHCLDQIMNILTEIDNINELDYEELTKILMDKTYSNIITRKNVEKAINVNEYLKSKSFIWLDL</sequence>
<comment type="caution">
    <text evidence="1">The sequence shown here is derived from an EMBL/GenBank/DDBJ whole genome shotgun (WGS) entry which is preliminary data.</text>
</comment>
<organism evidence="1 2">
    <name type="scientific">Brachionus plicatilis</name>
    <name type="common">Marine rotifer</name>
    <name type="synonym">Brachionus muelleri</name>
    <dbReference type="NCBI Taxonomy" id="10195"/>
    <lineage>
        <taxon>Eukaryota</taxon>
        <taxon>Metazoa</taxon>
        <taxon>Spiralia</taxon>
        <taxon>Gnathifera</taxon>
        <taxon>Rotifera</taxon>
        <taxon>Eurotatoria</taxon>
        <taxon>Monogononta</taxon>
        <taxon>Pseudotrocha</taxon>
        <taxon>Ploima</taxon>
        <taxon>Brachionidae</taxon>
        <taxon>Brachionus</taxon>
    </lineage>
</organism>
<proteinExistence type="predicted"/>
<dbReference type="EMBL" id="REGN01012930">
    <property type="protein sequence ID" value="RMZ94615.1"/>
    <property type="molecule type" value="Genomic_DNA"/>
</dbReference>